<keyword evidence="5" id="KW-0240">DNA-directed RNA polymerase</keyword>
<dbReference type="Pfam" id="PF06530">
    <property type="entry name" value="Phage_antitermQ"/>
    <property type="match status" value="1"/>
</dbReference>
<evidence type="ECO:0000256" key="1">
    <source>
        <dbReference type="ARBA" id="ARBA00010234"/>
    </source>
</evidence>
<protein>
    <submittedName>
        <fullName evidence="5">DNA-directed RNA polymerase subunit alpha</fullName>
    </submittedName>
</protein>
<accession>A0A8S5SBN8</accession>
<dbReference type="EMBL" id="BK032563">
    <property type="protein sequence ID" value="DAF48122.1"/>
    <property type="molecule type" value="Genomic_DNA"/>
</dbReference>
<keyword evidence="3" id="KW-0238">DNA-binding</keyword>
<reference evidence="5" key="1">
    <citation type="journal article" date="2021" name="Proc. Natl. Acad. Sci. U.S.A.">
        <title>A Catalog of Tens of Thousands of Viruses from Human Metagenomes Reveals Hidden Associations with Chronic Diseases.</title>
        <authorList>
            <person name="Tisza M.J."/>
            <person name="Buck C.B."/>
        </authorList>
    </citation>
    <scope>NUCLEOTIDE SEQUENCE</scope>
    <source>
        <strain evidence="5">CtVKV3</strain>
    </source>
</reference>
<keyword evidence="4" id="KW-0804">Transcription</keyword>
<evidence type="ECO:0000313" key="5">
    <source>
        <dbReference type="EMBL" id="DAF48122.1"/>
    </source>
</evidence>
<dbReference type="InterPro" id="IPR010534">
    <property type="entry name" value="Phage_933W_GpQ"/>
</dbReference>
<comment type="similarity">
    <text evidence="1">Belongs to the phage antitermination Q type 1 family.</text>
</comment>
<sequence>MNKFSELPELDYDQIQFVDNRMYSWGGWINSGRLDKPELNILYKLMKSVEPRNEQSSAICDDELGMMISEQVEMFFKKYDERMHFILFSYYVHKSTSNKIAVKLREREEPQYMQPYNGKRDIRIPCLKTCKRRVEKDLALMKAIIYGILIKIEVKLAIESEKRKNIKKIRFIY</sequence>
<dbReference type="GO" id="GO:0000428">
    <property type="term" value="C:DNA-directed RNA polymerase complex"/>
    <property type="evidence" value="ECO:0007669"/>
    <property type="project" value="UniProtKB-KW"/>
</dbReference>
<organism evidence="5">
    <name type="scientific">Myoviridae sp. ctVKV3</name>
    <dbReference type="NCBI Taxonomy" id="2827688"/>
    <lineage>
        <taxon>Viruses</taxon>
        <taxon>Duplodnaviria</taxon>
        <taxon>Heunggongvirae</taxon>
        <taxon>Uroviricota</taxon>
        <taxon>Caudoviricetes</taxon>
    </lineage>
</organism>
<dbReference type="GO" id="GO:0060567">
    <property type="term" value="P:negative regulation of termination of DNA-templated transcription"/>
    <property type="evidence" value="ECO:0007669"/>
    <property type="project" value="InterPro"/>
</dbReference>
<proteinExistence type="inferred from homology"/>
<evidence type="ECO:0000256" key="3">
    <source>
        <dbReference type="ARBA" id="ARBA00023125"/>
    </source>
</evidence>
<keyword evidence="2" id="KW-0805">Transcription regulation</keyword>
<evidence type="ECO:0000256" key="4">
    <source>
        <dbReference type="ARBA" id="ARBA00023163"/>
    </source>
</evidence>
<dbReference type="GO" id="GO:0003677">
    <property type="term" value="F:DNA binding"/>
    <property type="evidence" value="ECO:0007669"/>
    <property type="project" value="UniProtKB-KW"/>
</dbReference>
<evidence type="ECO:0000256" key="2">
    <source>
        <dbReference type="ARBA" id="ARBA00023015"/>
    </source>
</evidence>
<name>A0A8S5SBN8_9CAUD</name>